<protein>
    <submittedName>
        <fullName evidence="2">Uncharacterized protein</fullName>
    </submittedName>
</protein>
<evidence type="ECO:0000313" key="2">
    <source>
        <dbReference type="EMBL" id="MTD32660.1"/>
    </source>
</evidence>
<proteinExistence type="predicted"/>
<accession>A0A844GBD3</accession>
<dbReference type="Proteomes" id="UP000446658">
    <property type="component" value="Unassembled WGS sequence"/>
</dbReference>
<feature type="compositionally biased region" description="Basic and acidic residues" evidence="1">
    <location>
        <begin position="1"/>
        <end position="12"/>
    </location>
</feature>
<keyword evidence="3" id="KW-1185">Reference proteome</keyword>
<evidence type="ECO:0000313" key="3">
    <source>
        <dbReference type="Proteomes" id="UP000446658"/>
    </source>
</evidence>
<organism evidence="2 3">
    <name type="scientific">Paludibacterium denitrificans</name>
    <dbReference type="NCBI Taxonomy" id="2675226"/>
    <lineage>
        <taxon>Bacteria</taxon>
        <taxon>Pseudomonadati</taxon>
        <taxon>Pseudomonadota</taxon>
        <taxon>Betaproteobacteria</taxon>
        <taxon>Neisseriales</taxon>
        <taxon>Chromobacteriaceae</taxon>
        <taxon>Paludibacterium</taxon>
    </lineage>
</organism>
<sequence length="76" mass="8786">MLGNERLSRVDDNSSSASASSLTRLWSHGNGNLTEITQETTITRNGKTYRHSSQRWLRNAAPSFSSPEWHYFYYCR</sequence>
<gene>
    <name evidence="2" type="ORF">GKE73_03105</name>
</gene>
<dbReference type="AlphaFoldDB" id="A0A844GBD3"/>
<evidence type="ECO:0000256" key="1">
    <source>
        <dbReference type="SAM" id="MobiDB-lite"/>
    </source>
</evidence>
<feature type="region of interest" description="Disordered" evidence="1">
    <location>
        <begin position="1"/>
        <end position="23"/>
    </location>
</feature>
<dbReference type="RefSeq" id="WP_230369150.1">
    <property type="nucleotide sequence ID" value="NZ_WLYX01000001.1"/>
</dbReference>
<comment type="caution">
    <text evidence="2">The sequence shown here is derived from an EMBL/GenBank/DDBJ whole genome shotgun (WGS) entry which is preliminary data.</text>
</comment>
<name>A0A844GBD3_9NEIS</name>
<reference evidence="2 3" key="1">
    <citation type="submission" date="2019-11" db="EMBL/GenBank/DDBJ databases">
        <title>Draft genome sequence of Paludibacterium sp. dN18-1.</title>
        <authorList>
            <person name="Im W.-T."/>
        </authorList>
    </citation>
    <scope>NUCLEOTIDE SEQUENCE [LARGE SCALE GENOMIC DNA]</scope>
    <source>
        <strain evidence="3">dN 18-1</strain>
    </source>
</reference>
<dbReference type="EMBL" id="WLYX01000001">
    <property type="protein sequence ID" value="MTD32660.1"/>
    <property type="molecule type" value="Genomic_DNA"/>
</dbReference>